<evidence type="ECO:0000313" key="2">
    <source>
        <dbReference type="EMBL" id="PCH44120.1"/>
    </source>
</evidence>
<dbReference type="Proteomes" id="UP000218811">
    <property type="component" value="Unassembled WGS sequence"/>
</dbReference>
<dbReference type="EMBL" id="KB468157">
    <property type="protein sequence ID" value="PCH44120.1"/>
    <property type="molecule type" value="Genomic_DNA"/>
</dbReference>
<proteinExistence type="predicted"/>
<reference evidence="2 3" key="1">
    <citation type="journal article" date="2012" name="Science">
        <title>The Paleozoic origin of enzymatic lignin decomposition reconstructed from 31 fungal genomes.</title>
        <authorList>
            <person name="Floudas D."/>
            <person name="Binder M."/>
            <person name="Riley R."/>
            <person name="Barry K."/>
            <person name="Blanchette R.A."/>
            <person name="Henrissat B."/>
            <person name="Martinez A.T."/>
            <person name="Otillar R."/>
            <person name="Spatafora J.W."/>
            <person name="Yadav J.S."/>
            <person name="Aerts A."/>
            <person name="Benoit I."/>
            <person name="Boyd A."/>
            <person name="Carlson A."/>
            <person name="Copeland A."/>
            <person name="Coutinho P.M."/>
            <person name="de Vries R.P."/>
            <person name="Ferreira P."/>
            <person name="Findley K."/>
            <person name="Foster B."/>
            <person name="Gaskell J."/>
            <person name="Glotzer D."/>
            <person name="Gorecki P."/>
            <person name="Heitman J."/>
            <person name="Hesse C."/>
            <person name="Hori C."/>
            <person name="Igarashi K."/>
            <person name="Jurgens J.A."/>
            <person name="Kallen N."/>
            <person name="Kersten P."/>
            <person name="Kohler A."/>
            <person name="Kuees U."/>
            <person name="Kumar T.K.A."/>
            <person name="Kuo A."/>
            <person name="LaButti K."/>
            <person name="Larrondo L.F."/>
            <person name="Lindquist E."/>
            <person name="Ling A."/>
            <person name="Lombard V."/>
            <person name="Lucas S."/>
            <person name="Lundell T."/>
            <person name="Martin R."/>
            <person name="McLaughlin D.J."/>
            <person name="Morgenstern I."/>
            <person name="Morin E."/>
            <person name="Murat C."/>
            <person name="Nagy L.G."/>
            <person name="Nolan M."/>
            <person name="Ohm R.A."/>
            <person name="Patyshakuliyeva A."/>
            <person name="Rokas A."/>
            <person name="Ruiz-Duenas F.J."/>
            <person name="Sabat G."/>
            <person name="Salamov A."/>
            <person name="Samejima M."/>
            <person name="Schmutz J."/>
            <person name="Slot J.C."/>
            <person name="St John F."/>
            <person name="Stenlid J."/>
            <person name="Sun H."/>
            <person name="Sun S."/>
            <person name="Syed K."/>
            <person name="Tsang A."/>
            <person name="Wiebenga A."/>
            <person name="Young D."/>
            <person name="Pisabarro A."/>
            <person name="Eastwood D.C."/>
            <person name="Martin F."/>
            <person name="Cullen D."/>
            <person name="Grigoriev I.V."/>
            <person name="Hibbett D.S."/>
        </authorList>
    </citation>
    <scope>NUCLEOTIDE SEQUENCE [LARGE SCALE GENOMIC DNA]</scope>
    <source>
        <strain evidence="2 3">MD-104</strain>
    </source>
</reference>
<gene>
    <name evidence="2" type="ORF">WOLCODRAFT_154155</name>
</gene>
<keyword evidence="3" id="KW-1185">Reference proteome</keyword>
<evidence type="ECO:0008006" key="4">
    <source>
        <dbReference type="Google" id="ProtNLM"/>
    </source>
</evidence>
<name>A0A2H3JPK3_WOLCO</name>
<feature type="region of interest" description="Disordered" evidence="1">
    <location>
        <begin position="132"/>
        <end position="162"/>
    </location>
</feature>
<evidence type="ECO:0000256" key="1">
    <source>
        <dbReference type="SAM" id="MobiDB-lite"/>
    </source>
</evidence>
<dbReference type="AlphaFoldDB" id="A0A2H3JPK3"/>
<evidence type="ECO:0000313" key="3">
    <source>
        <dbReference type="Proteomes" id="UP000218811"/>
    </source>
</evidence>
<organism evidence="2 3">
    <name type="scientific">Wolfiporia cocos (strain MD-104)</name>
    <name type="common">Brown rot fungus</name>
    <dbReference type="NCBI Taxonomy" id="742152"/>
    <lineage>
        <taxon>Eukaryota</taxon>
        <taxon>Fungi</taxon>
        <taxon>Dikarya</taxon>
        <taxon>Basidiomycota</taxon>
        <taxon>Agaricomycotina</taxon>
        <taxon>Agaricomycetes</taxon>
        <taxon>Polyporales</taxon>
        <taxon>Phaeolaceae</taxon>
        <taxon>Wolfiporia</taxon>
    </lineage>
</organism>
<protein>
    <recommendedName>
        <fullName evidence="4">F-box domain-containing protein</fullName>
    </recommendedName>
</protein>
<sequence length="332" mass="37768">MTDEMEGQPAMSCIIEGSEFDVEARILREIEWRPPRDWTEPVISRRDALGLLPQFNSEMAASRIPIGIWGEILGYLRDELETLAIAEEVCRGWYPTSHRLKQYHLLSGQYLGSMEDVRLYARRIKTIPRPRRTETQVHLHGSAAEQGKQRSSAANQRSRVENERSLGHVGTFAAMFAGGQLPRLSYLGIKHGDWTPGSIPQSVFLHLSSFHSITRLSLTHITLPSITVLLRLICAFGRLEMLVIQALRLLDFLVPPASRRWAPSPNLKFLNCRNLNWADEIHTRIEHANLETSSGSETVLFLLNALWDPFIQFPLGRESKQHTTFSRPVPEC</sequence>
<accession>A0A2H3JPK3</accession>